<evidence type="ECO:0000256" key="1">
    <source>
        <dbReference type="SAM" id="MobiDB-lite"/>
    </source>
</evidence>
<dbReference type="Gene3D" id="3.30.450.40">
    <property type="match status" value="1"/>
</dbReference>
<evidence type="ECO:0000313" key="3">
    <source>
        <dbReference type="EMBL" id="CUU59035.1"/>
    </source>
</evidence>
<gene>
    <name evidence="3" type="ORF">Ga0074812_12460</name>
</gene>
<dbReference type="AlphaFoldDB" id="A0A0S4QTG3"/>
<evidence type="ECO:0000259" key="2">
    <source>
        <dbReference type="Pfam" id="PF01590"/>
    </source>
</evidence>
<reference evidence="4" key="1">
    <citation type="submission" date="2015-11" db="EMBL/GenBank/DDBJ databases">
        <authorList>
            <person name="Varghese N."/>
        </authorList>
    </citation>
    <scope>NUCLEOTIDE SEQUENCE [LARGE SCALE GENOMIC DNA]</scope>
    <source>
        <strain evidence="4">DSM 45899</strain>
    </source>
</reference>
<dbReference type="EMBL" id="FAOZ01000024">
    <property type="protein sequence ID" value="CUU59035.1"/>
    <property type="molecule type" value="Genomic_DNA"/>
</dbReference>
<keyword evidence="4" id="KW-1185">Reference proteome</keyword>
<evidence type="ECO:0000313" key="4">
    <source>
        <dbReference type="Proteomes" id="UP000198802"/>
    </source>
</evidence>
<feature type="domain" description="GAF" evidence="2">
    <location>
        <begin position="112"/>
        <end position="217"/>
    </location>
</feature>
<feature type="region of interest" description="Disordered" evidence="1">
    <location>
        <begin position="224"/>
        <end position="252"/>
    </location>
</feature>
<dbReference type="Proteomes" id="UP000198802">
    <property type="component" value="Unassembled WGS sequence"/>
</dbReference>
<proteinExistence type="predicted"/>
<dbReference type="InterPro" id="IPR029016">
    <property type="entry name" value="GAF-like_dom_sf"/>
</dbReference>
<accession>A0A0S4QTG3</accession>
<organism evidence="3 4">
    <name type="scientific">Parafrankia irregularis</name>
    <dbReference type="NCBI Taxonomy" id="795642"/>
    <lineage>
        <taxon>Bacteria</taxon>
        <taxon>Bacillati</taxon>
        <taxon>Actinomycetota</taxon>
        <taxon>Actinomycetes</taxon>
        <taxon>Frankiales</taxon>
        <taxon>Frankiaceae</taxon>
        <taxon>Parafrankia</taxon>
    </lineage>
</organism>
<name>A0A0S4QTG3_9ACTN</name>
<sequence length="426" mass="45721">MTNGCDGRRVAQEQLLTGVRTAAAADGRAPGGGEQALGQVRPEVLESWSRSRTFGVDPDATVPPVDLVDDALEDYRASHPLGQAMPVVRDLLVEHAASEEMIVAVSDAAGMLLWVEGDPAACRRAERMRFVAGARWDERHAGTNAPGLALALGVGMRVVAAEHWARPVQPWSCSAMPVRDPVGGALLGALDVTGDERAASPGALALVRATAAAVERELLLRQHRDGGGRRAAEPPLRLSVLDPGGPTLSRHGRTRRVSLRHAELMLLLAEHPQGCSAGRLAVLLDERDLDEVTVRAELSRLRRVLGPEALRSRPYRLAPGALTTDVDDVRRALAAGDPAAAITLWRAPLLARSASPGVATVRLRMAQEVQAALERSGDALLLLRWVEGPVAADDLALWRRCRDLLPAGPERDRAIARVRVLDRESR</sequence>
<dbReference type="Pfam" id="PF01590">
    <property type="entry name" value="GAF"/>
    <property type="match status" value="1"/>
</dbReference>
<protein>
    <recommendedName>
        <fullName evidence="2">GAF domain-containing protein</fullName>
    </recommendedName>
</protein>
<dbReference type="InterPro" id="IPR003018">
    <property type="entry name" value="GAF"/>
</dbReference>
<dbReference type="RefSeq" id="WP_091282952.1">
    <property type="nucleotide sequence ID" value="NZ_FAOZ01000024.1"/>
</dbReference>